<feature type="domain" description="Bifunctional inhibitor/plant lipid transfer protein/seed storage helical" evidence="7">
    <location>
        <begin position="27"/>
        <end position="119"/>
    </location>
</feature>
<reference evidence="8" key="1">
    <citation type="journal article" date="2022" name="Cell">
        <title>Repeat-based holocentromeres influence genome architecture and karyotype evolution.</title>
        <authorList>
            <person name="Hofstatter P.G."/>
            <person name="Thangavel G."/>
            <person name="Lux T."/>
            <person name="Neumann P."/>
            <person name="Vondrak T."/>
            <person name="Novak P."/>
            <person name="Zhang M."/>
            <person name="Costa L."/>
            <person name="Castellani M."/>
            <person name="Scott A."/>
            <person name="Toegelov H."/>
            <person name="Fuchs J."/>
            <person name="Mata-Sucre Y."/>
            <person name="Dias Y."/>
            <person name="Vanzela A.L.L."/>
            <person name="Huettel B."/>
            <person name="Almeida C.C.S."/>
            <person name="Simkova H."/>
            <person name="Souza G."/>
            <person name="Pedrosa-Harand A."/>
            <person name="Macas J."/>
            <person name="Mayer K.F.X."/>
            <person name="Houben A."/>
            <person name="Marques A."/>
        </authorList>
    </citation>
    <scope>NUCLEOTIDE SEQUENCE</scope>
    <source>
        <strain evidence="8">RhyBre1mFocal</strain>
    </source>
</reference>
<dbReference type="CDD" id="cd00010">
    <property type="entry name" value="AAI_LTSS"/>
    <property type="match status" value="1"/>
</dbReference>
<dbReference type="Gene3D" id="1.10.110.10">
    <property type="entry name" value="Plant lipid-transfer and hydrophobic proteins"/>
    <property type="match status" value="1"/>
</dbReference>
<evidence type="ECO:0000256" key="6">
    <source>
        <dbReference type="SAM" id="SignalP"/>
    </source>
</evidence>
<evidence type="ECO:0000313" key="9">
    <source>
        <dbReference type="Proteomes" id="UP001151287"/>
    </source>
</evidence>
<protein>
    <recommendedName>
        <fullName evidence="7">Bifunctional inhibitor/plant lipid transfer protein/seed storage helical domain-containing protein</fullName>
    </recommendedName>
</protein>
<evidence type="ECO:0000256" key="5">
    <source>
        <dbReference type="SAM" id="MobiDB-lite"/>
    </source>
</evidence>
<dbReference type="SUPFAM" id="SSF47699">
    <property type="entry name" value="Bifunctional inhibitor/lipid-transfer protein/seed storage 2S albumin"/>
    <property type="match status" value="1"/>
</dbReference>
<dbReference type="InterPro" id="IPR043325">
    <property type="entry name" value="LTSS"/>
</dbReference>
<feature type="chain" id="PRO_5040493753" description="Bifunctional inhibitor/plant lipid transfer protein/seed storage helical domain-containing protein" evidence="6">
    <location>
        <begin position="22"/>
        <end position="193"/>
    </location>
</feature>
<dbReference type="InterPro" id="IPR016140">
    <property type="entry name" value="Bifunc_inhib/LTP/seed_store"/>
</dbReference>
<dbReference type="Proteomes" id="UP001151287">
    <property type="component" value="Unassembled WGS sequence"/>
</dbReference>
<keyword evidence="9" id="KW-1185">Reference proteome</keyword>
<evidence type="ECO:0000313" key="8">
    <source>
        <dbReference type="EMBL" id="KAJ1685388.1"/>
    </source>
</evidence>
<dbReference type="Pfam" id="PF14368">
    <property type="entry name" value="LTP_2"/>
    <property type="match status" value="1"/>
</dbReference>
<evidence type="ECO:0000256" key="2">
    <source>
        <dbReference type="ARBA" id="ARBA00022729"/>
    </source>
</evidence>
<keyword evidence="2 6" id="KW-0732">Signal</keyword>
<comment type="similarity">
    <text evidence="1">Belongs to the plant LTP family.</text>
</comment>
<dbReference type="AlphaFoldDB" id="A0A9P9ZAJ5"/>
<organism evidence="8 9">
    <name type="scientific">Rhynchospora breviuscula</name>
    <dbReference type="NCBI Taxonomy" id="2022672"/>
    <lineage>
        <taxon>Eukaryota</taxon>
        <taxon>Viridiplantae</taxon>
        <taxon>Streptophyta</taxon>
        <taxon>Embryophyta</taxon>
        <taxon>Tracheophyta</taxon>
        <taxon>Spermatophyta</taxon>
        <taxon>Magnoliopsida</taxon>
        <taxon>Liliopsida</taxon>
        <taxon>Poales</taxon>
        <taxon>Cyperaceae</taxon>
        <taxon>Cyperoideae</taxon>
        <taxon>Rhynchosporeae</taxon>
        <taxon>Rhynchospora</taxon>
    </lineage>
</organism>
<dbReference type="PANTHER" id="PTHR33044">
    <property type="entry name" value="BIFUNCTIONAL INHIBITOR/LIPID-TRANSFER PROTEIN/SEED STORAGE 2S ALBUMIN SUPERFAMILY PROTEIN-RELATED"/>
    <property type="match status" value="1"/>
</dbReference>
<evidence type="ECO:0000256" key="3">
    <source>
        <dbReference type="ARBA" id="ARBA00023157"/>
    </source>
</evidence>
<dbReference type="OrthoDB" id="779300at2759"/>
<evidence type="ECO:0000256" key="1">
    <source>
        <dbReference type="ARBA" id="ARBA00009748"/>
    </source>
</evidence>
<keyword evidence="4" id="KW-0325">Glycoprotein</keyword>
<proteinExistence type="inferred from homology"/>
<dbReference type="EMBL" id="JAMQYH010000005">
    <property type="protein sequence ID" value="KAJ1685388.1"/>
    <property type="molecule type" value="Genomic_DNA"/>
</dbReference>
<comment type="caution">
    <text evidence="8">The sequence shown here is derived from an EMBL/GenBank/DDBJ whole genome shotgun (WGS) entry which is preliminary data.</text>
</comment>
<feature type="signal peptide" evidence="6">
    <location>
        <begin position="1"/>
        <end position="21"/>
    </location>
</feature>
<evidence type="ECO:0000259" key="7">
    <source>
        <dbReference type="Pfam" id="PF14368"/>
    </source>
</evidence>
<sequence>MLISTKLLVLATVLIVSTLQSRVTRCVANAESASDQADEKDCADQMQQMASCIPYVSGTAAKPTPQCCADTETVRSTKPKCLCLLIKESTDPSLGLPINTTLALHMPDACHSDAKVSNCPSLLKLAPNSPEAKIFEDASGGGASANSSTSSPTGQASSDSVPKVPSTNGCIRIDGISKVGFPSFMIISLMLLV</sequence>
<feature type="compositionally biased region" description="Low complexity" evidence="5">
    <location>
        <begin position="144"/>
        <end position="160"/>
    </location>
</feature>
<keyword evidence="3" id="KW-1015">Disulfide bond</keyword>
<dbReference type="InterPro" id="IPR036312">
    <property type="entry name" value="Bifun_inhib/LTP/seed_sf"/>
</dbReference>
<feature type="region of interest" description="Disordered" evidence="5">
    <location>
        <begin position="134"/>
        <end position="164"/>
    </location>
</feature>
<evidence type="ECO:0000256" key="4">
    <source>
        <dbReference type="ARBA" id="ARBA00023180"/>
    </source>
</evidence>
<accession>A0A9P9ZAJ5</accession>
<name>A0A9P9ZAJ5_9POAL</name>
<gene>
    <name evidence="8" type="ORF">LUZ63_016778</name>
</gene>